<name>A0ABX0NSF1_9BURK</name>
<proteinExistence type="predicted"/>
<dbReference type="EMBL" id="WHJH01000010">
    <property type="protein sequence ID" value="NHZ89625.1"/>
    <property type="molecule type" value="Genomic_DNA"/>
</dbReference>
<sequence>MTTPISRPVFAENQILSAADVNAIVSHARSARARHDRYLHSWGIAYGLELIGTARTDTLGPYIEVTVSPGLATDGAGREIVVTEAVRVSEDEFDQRNITDSANDPEQHFYPVFINGRDEQTSTTGHRNAMCLENPSARVSESFVISFGRLGTAAELDQQEVPDPDAPVGSGQQPWRLLLGYVSWNGTRFVEVRNTDISGSGITRRYVGARAGEVTGLGDSLVLRSAPRSESKKAGLVIDNTDGGQLRFGLHGSQGKVEPVFTVNAQGDVFAAGRIFGAIAGGVQVESGVISDGLEVPLPAGITQAQVDDGEASFQIQVQPRYQQPASLPPLAAGEYWLMQPLDCRVDGRRVVCLVRWVPTAGASGALVLPGVCDYVVMGFVKPAEGA</sequence>
<dbReference type="RefSeq" id="WP_166874449.1">
    <property type="nucleotide sequence ID" value="NZ_WHJH01000010.1"/>
</dbReference>
<comment type="caution">
    <text evidence="1">The sequence shown here is derived from an EMBL/GenBank/DDBJ whole genome shotgun (WGS) entry which is preliminary data.</text>
</comment>
<dbReference type="Proteomes" id="UP000609726">
    <property type="component" value="Unassembled WGS sequence"/>
</dbReference>
<evidence type="ECO:0000313" key="2">
    <source>
        <dbReference type="Proteomes" id="UP000609726"/>
    </source>
</evidence>
<reference evidence="1 2" key="1">
    <citation type="submission" date="2019-10" db="EMBL/GenBank/DDBJ databases">
        <title>Taxonomy of Antarctic Massilia spp.: description of Massilia rubra sp. nov., Massilia aquatica sp. nov., Massilia mucilaginosa sp. nov., Massilia frigida sp. nov. isolated from streams, lakes and regoliths.</title>
        <authorList>
            <person name="Holochova P."/>
            <person name="Sedlacek I."/>
            <person name="Kralova S."/>
            <person name="Maslanova I."/>
            <person name="Busse H.-J."/>
            <person name="Stankova E."/>
            <person name="Vrbovska V."/>
            <person name="Kovarovic V."/>
            <person name="Bartak M."/>
            <person name="Svec P."/>
            <person name="Pantucek R."/>
        </authorList>
    </citation>
    <scope>NUCLEOTIDE SEQUENCE [LARGE SCALE GENOMIC DNA]</scope>
    <source>
        <strain evidence="1 2">CCM 8733</strain>
    </source>
</reference>
<organism evidence="1 2">
    <name type="scientific">Massilia mucilaginosa</name>
    <dbReference type="NCBI Taxonomy" id="2609282"/>
    <lineage>
        <taxon>Bacteria</taxon>
        <taxon>Pseudomonadati</taxon>
        <taxon>Pseudomonadota</taxon>
        <taxon>Betaproteobacteria</taxon>
        <taxon>Burkholderiales</taxon>
        <taxon>Oxalobacteraceae</taxon>
        <taxon>Telluria group</taxon>
        <taxon>Massilia</taxon>
    </lineage>
</organism>
<keyword evidence="2" id="KW-1185">Reference proteome</keyword>
<gene>
    <name evidence="1" type="ORF">F2P45_11460</name>
</gene>
<evidence type="ECO:0000313" key="1">
    <source>
        <dbReference type="EMBL" id="NHZ89625.1"/>
    </source>
</evidence>
<accession>A0ABX0NSF1</accession>
<protein>
    <submittedName>
        <fullName evidence="1">Uncharacterized protein</fullName>
    </submittedName>
</protein>